<evidence type="ECO:0000256" key="4">
    <source>
        <dbReference type="ARBA" id="ARBA00022679"/>
    </source>
</evidence>
<dbReference type="EMBL" id="CP002467">
    <property type="protein sequence ID" value="ADV81374.1"/>
    <property type="molecule type" value="Genomic_DNA"/>
</dbReference>
<comment type="catalytic activity">
    <reaction evidence="6 7">
        <text>alpha-D-glucose 1-phosphate + UTP + H(+) = UDP-alpha-D-glucose + diphosphate</text>
        <dbReference type="Rhea" id="RHEA:19889"/>
        <dbReference type="ChEBI" id="CHEBI:15378"/>
        <dbReference type="ChEBI" id="CHEBI:33019"/>
        <dbReference type="ChEBI" id="CHEBI:46398"/>
        <dbReference type="ChEBI" id="CHEBI:58601"/>
        <dbReference type="ChEBI" id="CHEBI:58885"/>
        <dbReference type="EC" id="2.7.7.9"/>
    </reaction>
</comment>
<evidence type="ECO:0000256" key="6">
    <source>
        <dbReference type="ARBA" id="ARBA00048128"/>
    </source>
</evidence>
<dbReference type="AlphaFoldDB" id="E8V3W0"/>
<evidence type="ECO:0000256" key="2">
    <source>
        <dbReference type="ARBA" id="ARBA00012415"/>
    </source>
</evidence>
<evidence type="ECO:0000313" key="9">
    <source>
        <dbReference type="EMBL" id="ADV81374.1"/>
    </source>
</evidence>
<keyword evidence="5 7" id="KW-0548">Nucleotidyltransferase</keyword>
<reference evidence="9 10" key="1">
    <citation type="journal article" date="2012" name="Stand. Genomic Sci.">
        <title>Complete genome sequence of Terriglobus saanensis type strain SP1PR4(T), an Acidobacteria from tundra soil.</title>
        <authorList>
            <person name="Rawat S.R."/>
            <person name="Mannisto M.K."/>
            <person name="Starovoytov V."/>
            <person name="Goodwin L."/>
            <person name="Nolan M."/>
            <person name="Hauser L."/>
            <person name="Land M."/>
            <person name="Davenport K.W."/>
            <person name="Woyke T."/>
            <person name="Haggblom M.M."/>
        </authorList>
    </citation>
    <scope>NUCLEOTIDE SEQUENCE</scope>
    <source>
        <strain evidence="10">ATCC BAA-1853 / DSM 23119 / SP1PR4</strain>
    </source>
</reference>
<dbReference type="Gene3D" id="3.90.550.10">
    <property type="entry name" value="Spore Coat Polysaccharide Biosynthesis Protein SpsA, Chain A"/>
    <property type="match status" value="1"/>
</dbReference>
<name>E8V3W0_TERSS</name>
<evidence type="ECO:0000256" key="5">
    <source>
        <dbReference type="ARBA" id="ARBA00022695"/>
    </source>
</evidence>
<comment type="similarity">
    <text evidence="1 7">Belongs to the UDPGP type 2 family.</text>
</comment>
<evidence type="ECO:0000256" key="1">
    <source>
        <dbReference type="ARBA" id="ARBA00006890"/>
    </source>
</evidence>
<organism evidence="9 10">
    <name type="scientific">Terriglobus saanensis (strain ATCC BAA-1853 / DSM 23119 / SP1PR4)</name>
    <dbReference type="NCBI Taxonomy" id="401053"/>
    <lineage>
        <taxon>Bacteria</taxon>
        <taxon>Pseudomonadati</taxon>
        <taxon>Acidobacteriota</taxon>
        <taxon>Terriglobia</taxon>
        <taxon>Terriglobales</taxon>
        <taxon>Acidobacteriaceae</taxon>
        <taxon>Terriglobus</taxon>
    </lineage>
</organism>
<dbReference type="NCBIfam" id="TIGR01099">
    <property type="entry name" value="galU"/>
    <property type="match status" value="1"/>
</dbReference>
<dbReference type="eggNOG" id="COG1210">
    <property type="taxonomic scope" value="Bacteria"/>
</dbReference>
<evidence type="ECO:0000256" key="7">
    <source>
        <dbReference type="RuleBase" id="RU361259"/>
    </source>
</evidence>
<evidence type="ECO:0000259" key="8">
    <source>
        <dbReference type="Pfam" id="PF00483"/>
    </source>
</evidence>
<feature type="domain" description="Nucleotidyl transferase" evidence="8">
    <location>
        <begin position="11"/>
        <end position="269"/>
    </location>
</feature>
<dbReference type="GO" id="GO:0006011">
    <property type="term" value="P:UDP-alpha-D-glucose metabolic process"/>
    <property type="evidence" value="ECO:0007669"/>
    <property type="project" value="InterPro"/>
</dbReference>
<keyword evidence="4 7" id="KW-0808">Transferase</keyword>
<dbReference type="Proteomes" id="UP000006844">
    <property type="component" value="Chromosome"/>
</dbReference>
<dbReference type="KEGG" id="tsa:AciPR4_0539"/>
<dbReference type="STRING" id="401053.AciPR4_0539"/>
<dbReference type="InterPro" id="IPR005835">
    <property type="entry name" value="NTP_transferase_dom"/>
</dbReference>
<evidence type="ECO:0000313" key="10">
    <source>
        <dbReference type="Proteomes" id="UP000006844"/>
    </source>
</evidence>
<dbReference type="InterPro" id="IPR029044">
    <property type="entry name" value="Nucleotide-diphossugar_trans"/>
</dbReference>
<dbReference type="InterPro" id="IPR005771">
    <property type="entry name" value="GalU_uridylyltTrfase_bac/arc"/>
</dbReference>
<dbReference type="PANTHER" id="PTHR43197">
    <property type="entry name" value="UTP--GLUCOSE-1-PHOSPHATE URIDYLYLTRANSFERASE"/>
    <property type="match status" value="1"/>
</dbReference>
<dbReference type="CDD" id="cd02541">
    <property type="entry name" value="UGPase_prokaryotic"/>
    <property type="match status" value="1"/>
</dbReference>
<dbReference type="HOGENOM" id="CLU_029499_1_2_0"/>
<dbReference type="GO" id="GO:0003983">
    <property type="term" value="F:UTP:glucose-1-phosphate uridylyltransferase activity"/>
    <property type="evidence" value="ECO:0007669"/>
    <property type="project" value="UniProtKB-EC"/>
</dbReference>
<sequence>MSQMKIRKAVFPAAGMGTRFLPATKATPKEMLPLVDKPLIQYGVEEAVAAGCTEIIIITGRGKTTMEDHFDKSAELEASLEARGKTALLQIARSVSKLAKITYTRQPEALGLGHAVLMAKELVGNEPFAVILPDDIVDAKTPCMKQMVEAFYDTGASILGSEVVEGAAISNYGCLDCTQDPNNPRLLAVRDMVEKPKASEAPSQNAIIGRYILTPRIFEMLEALKPGAGGELQLTDGIKALLQYEKVYGFTYEGKRHDAGDKLGFLKATVEFALKRDDLGPPFREWLKNFPL</sequence>
<proteinExistence type="inferred from homology"/>
<keyword evidence="10" id="KW-1185">Reference proteome</keyword>
<dbReference type="RefSeq" id="WP_013567107.1">
    <property type="nucleotide sequence ID" value="NC_014963.1"/>
</dbReference>
<gene>
    <name evidence="9" type="ordered locus">AciPR4_0539</name>
</gene>
<dbReference type="OrthoDB" id="9803871at2"/>
<dbReference type="PANTHER" id="PTHR43197:SF1">
    <property type="entry name" value="UTP--GLUCOSE-1-PHOSPHATE URIDYLYLTRANSFERASE"/>
    <property type="match status" value="1"/>
</dbReference>
<dbReference type="EC" id="2.7.7.9" evidence="2 7"/>
<evidence type="ECO:0000256" key="3">
    <source>
        <dbReference type="ARBA" id="ARBA00019048"/>
    </source>
</evidence>
<protein>
    <recommendedName>
        <fullName evidence="3 7">UTP--glucose-1-phosphate uridylyltransferase</fullName>
        <ecNumber evidence="2 7">2.7.7.9</ecNumber>
    </recommendedName>
    <alternativeName>
        <fullName evidence="7">UDP-glucose pyrophosphorylase</fullName>
    </alternativeName>
</protein>
<accession>E8V3W0</accession>
<dbReference type="SUPFAM" id="SSF53448">
    <property type="entry name" value="Nucleotide-diphospho-sugar transferases"/>
    <property type="match status" value="1"/>
</dbReference>
<dbReference type="Pfam" id="PF00483">
    <property type="entry name" value="NTP_transferase"/>
    <property type="match status" value="1"/>
</dbReference>